<keyword evidence="3" id="KW-1185">Reference proteome</keyword>
<organism evidence="2 3">
    <name type="scientific">Pseudokineococcus marinus</name>
    <dbReference type="NCBI Taxonomy" id="351215"/>
    <lineage>
        <taxon>Bacteria</taxon>
        <taxon>Bacillati</taxon>
        <taxon>Actinomycetota</taxon>
        <taxon>Actinomycetes</taxon>
        <taxon>Kineosporiales</taxon>
        <taxon>Kineosporiaceae</taxon>
        <taxon>Pseudokineococcus</taxon>
    </lineage>
</organism>
<protein>
    <submittedName>
        <fullName evidence="2">Uncharacterized protein</fullName>
    </submittedName>
</protein>
<dbReference type="EMBL" id="JABEMA010000020">
    <property type="protein sequence ID" value="NNH22082.1"/>
    <property type="molecule type" value="Genomic_DNA"/>
</dbReference>
<feature type="compositionally biased region" description="Low complexity" evidence="1">
    <location>
        <begin position="1"/>
        <end position="10"/>
    </location>
</feature>
<evidence type="ECO:0000256" key="1">
    <source>
        <dbReference type="SAM" id="MobiDB-lite"/>
    </source>
</evidence>
<accession>A0A849BMR2</accession>
<feature type="region of interest" description="Disordered" evidence="1">
    <location>
        <begin position="1"/>
        <end position="21"/>
    </location>
</feature>
<dbReference type="Proteomes" id="UP000555552">
    <property type="component" value="Unassembled WGS sequence"/>
</dbReference>
<evidence type="ECO:0000313" key="2">
    <source>
        <dbReference type="EMBL" id="NNH22082.1"/>
    </source>
</evidence>
<sequence>MTQTGVAVRAADGDGGRTPSTTRTTLRLSAVGRAWRAGVVAVLAVGFVAGSLVGDDHWWPFSPWRMFSTSSSPDGAVRVFVLEVTTPNEPGWREVPINLWVVGLNRAELEGRWPLVQERPEVLVTLADAHARLEPEQERWDGVRLVRRSTPMAGGVPDREATTDQPLAVWTADGGAQVLGS</sequence>
<dbReference type="RefSeq" id="WP_171201938.1">
    <property type="nucleotide sequence ID" value="NZ_BAAANP010000023.1"/>
</dbReference>
<gene>
    <name evidence="2" type="ORF">HLB09_03050</name>
</gene>
<name>A0A849BMR2_9ACTN</name>
<evidence type="ECO:0000313" key="3">
    <source>
        <dbReference type="Proteomes" id="UP000555552"/>
    </source>
</evidence>
<dbReference type="AlphaFoldDB" id="A0A849BMR2"/>
<comment type="caution">
    <text evidence="2">The sequence shown here is derived from an EMBL/GenBank/DDBJ whole genome shotgun (WGS) entry which is preliminary data.</text>
</comment>
<proteinExistence type="predicted"/>
<reference evidence="2 3" key="1">
    <citation type="submission" date="2020-05" db="EMBL/GenBank/DDBJ databases">
        <title>MicrobeNet Type strains.</title>
        <authorList>
            <person name="Nicholson A.C."/>
        </authorList>
    </citation>
    <scope>NUCLEOTIDE SEQUENCE [LARGE SCALE GENOMIC DNA]</scope>
    <source>
        <strain evidence="2 3">JCM 14547</strain>
    </source>
</reference>